<dbReference type="AlphaFoldDB" id="A0A6N7YUV6"/>
<keyword evidence="3" id="KW-0472">Membrane</keyword>
<feature type="region of interest" description="Disordered" evidence="2">
    <location>
        <begin position="1"/>
        <end position="27"/>
    </location>
</feature>
<gene>
    <name evidence="5" type="ORF">GKO32_17325</name>
</gene>
<keyword evidence="1" id="KW-0547">Nucleotide-binding</keyword>
<name>A0A6N7YUV6_9PSEU</name>
<proteinExistence type="predicted"/>
<organism evidence="5 6">
    <name type="scientific">Amycolatopsis pithecellobii</name>
    <dbReference type="NCBI Taxonomy" id="664692"/>
    <lineage>
        <taxon>Bacteria</taxon>
        <taxon>Bacillati</taxon>
        <taxon>Actinomycetota</taxon>
        <taxon>Actinomycetes</taxon>
        <taxon>Pseudonocardiales</taxon>
        <taxon>Pseudonocardiaceae</taxon>
        <taxon>Amycolatopsis</taxon>
    </lineage>
</organism>
<dbReference type="PROSITE" id="PS50901">
    <property type="entry name" value="FTSK"/>
    <property type="match status" value="1"/>
</dbReference>
<dbReference type="InterPro" id="IPR027417">
    <property type="entry name" value="P-loop_NTPase"/>
</dbReference>
<dbReference type="Proteomes" id="UP000440096">
    <property type="component" value="Unassembled WGS sequence"/>
</dbReference>
<evidence type="ECO:0000313" key="6">
    <source>
        <dbReference type="Proteomes" id="UP000440096"/>
    </source>
</evidence>
<evidence type="ECO:0000256" key="2">
    <source>
        <dbReference type="SAM" id="MobiDB-lite"/>
    </source>
</evidence>
<dbReference type="SUPFAM" id="SSF52540">
    <property type="entry name" value="P-loop containing nucleoside triphosphate hydrolases"/>
    <property type="match status" value="1"/>
</dbReference>
<dbReference type="InterPro" id="IPR002543">
    <property type="entry name" value="FtsK_dom"/>
</dbReference>
<keyword evidence="3" id="KW-1133">Transmembrane helix</keyword>
<keyword evidence="1 5" id="KW-0067">ATP-binding</keyword>
<keyword evidence="3" id="KW-0812">Transmembrane</keyword>
<dbReference type="EMBL" id="WMBA01000025">
    <property type="protein sequence ID" value="MTD55722.1"/>
    <property type="molecule type" value="Genomic_DNA"/>
</dbReference>
<evidence type="ECO:0000313" key="5">
    <source>
        <dbReference type="EMBL" id="MTD55722.1"/>
    </source>
</evidence>
<reference evidence="5 6" key="1">
    <citation type="submission" date="2019-11" db="EMBL/GenBank/DDBJ databases">
        <title>Draft genome of Amycolatopsis RM579.</title>
        <authorList>
            <person name="Duangmal K."/>
            <person name="Mingma R."/>
        </authorList>
    </citation>
    <scope>NUCLEOTIDE SEQUENCE [LARGE SCALE GENOMIC DNA]</scope>
    <source>
        <strain evidence="5 6">RM579</strain>
    </source>
</reference>
<dbReference type="GO" id="GO:0003677">
    <property type="term" value="F:DNA binding"/>
    <property type="evidence" value="ECO:0007669"/>
    <property type="project" value="InterPro"/>
</dbReference>
<comment type="caution">
    <text evidence="5">The sequence shown here is derived from an EMBL/GenBank/DDBJ whole genome shotgun (WGS) entry which is preliminary data.</text>
</comment>
<evidence type="ECO:0000256" key="3">
    <source>
        <dbReference type="SAM" id="Phobius"/>
    </source>
</evidence>
<dbReference type="Pfam" id="PF01580">
    <property type="entry name" value="FtsK_SpoIIIE"/>
    <property type="match status" value="1"/>
</dbReference>
<accession>A0A6N7YUV6</accession>
<dbReference type="RefSeq" id="WP_208024444.1">
    <property type="nucleotide sequence ID" value="NZ_WMBA01000025.1"/>
</dbReference>
<feature type="domain" description="FtsK" evidence="4">
    <location>
        <begin position="353"/>
        <end position="549"/>
    </location>
</feature>
<dbReference type="Gene3D" id="3.40.50.300">
    <property type="entry name" value="P-loop containing nucleotide triphosphate hydrolases"/>
    <property type="match status" value="1"/>
</dbReference>
<feature type="transmembrane region" description="Helical" evidence="3">
    <location>
        <begin position="128"/>
        <end position="154"/>
    </location>
</feature>
<evidence type="ECO:0000256" key="1">
    <source>
        <dbReference type="PROSITE-ProRule" id="PRU00289"/>
    </source>
</evidence>
<keyword evidence="6" id="KW-1185">Reference proteome</keyword>
<dbReference type="GO" id="GO:0005524">
    <property type="term" value="F:ATP binding"/>
    <property type="evidence" value="ECO:0007669"/>
    <property type="project" value="UniProtKB-UniRule"/>
</dbReference>
<sequence>MTTHPIVGELVDDDHDGESDRFNHAAGLPARRPPAALVRRVGGTVVRVAKDDRTQFVVRKTGRQLYTVGAGYRSWAVRIWDATTMGVYRRQITAAELRGDREALTDWLDRKEAAVQRRFQRIKEVPKIALGFALVGVGSVAALVVIVLVSGLVAQLTGGQFGAVVLGVLDVFGWIISAIAIAWTPFLIALPFLISWGAYREGKRRGTPPTWLMTADERKQDTEVVTPSIVVKALRDLGMSQLRKLIDAMDDAGAGMLSPITLAGPGVEVQVQLPSSISTEDIQKRRKRLAENMGRHEHELFITIPKRARSVLLWIADSGALDEPIEPSPLVTEPPTRVSMFRDRAPWGKNLRDDPIGLNLWQKHLLITGLSNMGKTAALRALALWLAFDPTVEFRIADLKGLGDWHMFQGLATVLIEGPTDEHVISATEMLEAAVDEMERRMVGFDPEQHPDGVPPGLPGYHPIVVIVDEEQVAFMCPEKDEHKKPYGGKSNTSRYFNAARKVHNQGRAVNVLLWDGTQDPTDQNLPKLVREGAHIRAGLKLGSESQSRMALGDNAVNDGAAPHELKQEHKGTVVVTGMGVPTQQGQTSETVRTHYIGGKDAVEVADQAKQLRGAVDTADTSPDERDLLTDVDQVLGGKDARAADVPRRLRQHAPGYAPYRELTGESLVAQLEALGVKRGSQGGYPMVRTERVRHALAEREVSDDDD</sequence>
<evidence type="ECO:0000259" key="4">
    <source>
        <dbReference type="PROSITE" id="PS50901"/>
    </source>
</evidence>
<feature type="binding site" evidence="1">
    <location>
        <begin position="369"/>
        <end position="376"/>
    </location>
    <ligand>
        <name>ATP</name>
        <dbReference type="ChEBI" id="CHEBI:30616"/>
    </ligand>
</feature>
<protein>
    <submittedName>
        <fullName evidence="5">ATP-binding protein</fullName>
    </submittedName>
</protein>